<keyword evidence="3 6" id="KW-0479">Metal-binding</keyword>
<feature type="chain" id="PRO_5047056543" evidence="7">
    <location>
        <begin position="21"/>
        <end position="110"/>
    </location>
</feature>
<evidence type="ECO:0000256" key="1">
    <source>
        <dbReference type="ARBA" id="ARBA00022448"/>
    </source>
</evidence>
<evidence type="ECO:0000313" key="10">
    <source>
        <dbReference type="Proteomes" id="UP001204142"/>
    </source>
</evidence>
<protein>
    <submittedName>
        <fullName evidence="9">Cytochrome c</fullName>
    </submittedName>
</protein>
<name>A0ABT1WFR2_9BURK</name>
<dbReference type="Gene3D" id="1.10.760.10">
    <property type="entry name" value="Cytochrome c-like domain"/>
    <property type="match status" value="1"/>
</dbReference>
<feature type="signal peptide" evidence="7">
    <location>
        <begin position="1"/>
        <end position="20"/>
    </location>
</feature>
<evidence type="ECO:0000259" key="8">
    <source>
        <dbReference type="PROSITE" id="PS51007"/>
    </source>
</evidence>
<keyword evidence="5 6" id="KW-0408">Iron</keyword>
<dbReference type="RefSeq" id="WP_256764124.1">
    <property type="nucleotide sequence ID" value="NZ_JANIGO010000002.1"/>
</dbReference>
<evidence type="ECO:0000256" key="7">
    <source>
        <dbReference type="SAM" id="SignalP"/>
    </source>
</evidence>
<evidence type="ECO:0000256" key="6">
    <source>
        <dbReference type="PROSITE-ProRule" id="PRU00433"/>
    </source>
</evidence>
<dbReference type="PANTHER" id="PTHR33751:SF9">
    <property type="entry name" value="CYTOCHROME C4"/>
    <property type="match status" value="1"/>
</dbReference>
<dbReference type="InterPro" id="IPR050597">
    <property type="entry name" value="Cytochrome_c_Oxidase_Subunit"/>
</dbReference>
<feature type="domain" description="Cytochrome c" evidence="8">
    <location>
        <begin position="21"/>
        <end position="103"/>
    </location>
</feature>
<dbReference type="PROSITE" id="PS51007">
    <property type="entry name" value="CYTC"/>
    <property type="match status" value="1"/>
</dbReference>
<accession>A0ABT1WFR2</accession>
<reference evidence="9 10" key="1">
    <citation type="submission" date="2022-07" db="EMBL/GenBank/DDBJ databases">
        <authorList>
            <person name="Xamxidin M."/>
            <person name="Wu M."/>
        </authorList>
    </citation>
    <scope>NUCLEOTIDE SEQUENCE [LARGE SCALE GENOMIC DNA]</scope>
    <source>
        <strain evidence="9 10">NBRC 111650</strain>
    </source>
</reference>
<dbReference type="Proteomes" id="UP001204142">
    <property type="component" value="Unassembled WGS sequence"/>
</dbReference>
<evidence type="ECO:0000256" key="3">
    <source>
        <dbReference type="ARBA" id="ARBA00022723"/>
    </source>
</evidence>
<keyword evidence="4" id="KW-0249">Electron transport</keyword>
<dbReference type="InterPro" id="IPR009056">
    <property type="entry name" value="Cyt_c-like_dom"/>
</dbReference>
<dbReference type="InterPro" id="IPR036909">
    <property type="entry name" value="Cyt_c-like_dom_sf"/>
</dbReference>
<gene>
    <name evidence="9" type="ORF">NQT62_07915</name>
</gene>
<keyword evidence="10" id="KW-1185">Reference proteome</keyword>
<proteinExistence type="predicted"/>
<comment type="caution">
    <text evidence="9">The sequence shown here is derived from an EMBL/GenBank/DDBJ whole genome shotgun (WGS) entry which is preliminary data.</text>
</comment>
<dbReference type="SUPFAM" id="SSF46626">
    <property type="entry name" value="Cytochrome c"/>
    <property type="match status" value="1"/>
</dbReference>
<keyword evidence="1" id="KW-0813">Transport</keyword>
<keyword evidence="2 6" id="KW-0349">Heme</keyword>
<keyword evidence="7" id="KW-0732">Signal</keyword>
<dbReference type="Pfam" id="PF00034">
    <property type="entry name" value="Cytochrom_C"/>
    <property type="match status" value="1"/>
</dbReference>
<evidence type="ECO:0000256" key="2">
    <source>
        <dbReference type="ARBA" id="ARBA00022617"/>
    </source>
</evidence>
<dbReference type="EMBL" id="JANIGO010000002">
    <property type="protein sequence ID" value="MCQ8896358.1"/>
    <property type="molecule type" value="Genomic_DNA"/>
</dbReference>
<dbReference type="PANTHER" id="PTHR33751">
    <property type="entry name" value="CBB3-TYPE CYTOCHROME C OXIDASE SUBUNIT FIXP"/>
    <property type="match status" value="1"/>
</dbReference>
<evidence type="ECO:0000313" key="9">
    <source>
        <dbReference type="EMBL" id="MCQ8896358.1"/>
    </source>
</evidence>
<sequence length="110" mass="11625">MKQTFALAAALLLASASVQAADIAAGKAKAEAQCAACHAANNDWNKPVDPSYPKLAGQHKDYLAHALKEYQSGGRKNAIMAGMAAALSRDDIDNLTAYFASLNGDLYLRK</sequence>
<evidence type="ECO:0000256" key="4">
    <source>
        <dbReference type="ARBA" id="ARBA00022982"/>
    </source>
</evidence>
<evidence type="ECO:0000256" key="5">
    <source>
        <dbReference type="ARBA" id="ARBA00023004"/>
    </source>
</evidence>
<organism evidence="9 10">
    <name type="scientific">Limnobacter humi</name>
    <dbReference type="NCBI Taxonomy" id="1778671"/>
    <lineage>
        <taxon>Bacteria</taxon>
        <taxon>Pseudomonadati</taxon>
        <taxon>Pseudomonadota</taxon>
        <taxon>Betaproteobacteria</taxon>
        <taxon>Burkholderiales</taxon>
        <taxon>Burkholderiaceae</taxon>
        <taxon>Limnobacter</taxon>
    </lineage>
</organism>